<proteinExistence type="predicted"/>
<reference evidence="2" key="1">
    <citation type="submission" date="2022-11" db="UniProtKB">
        <authorList>
            <consortium name="WormBaseParasite"/>
        </authorList>
    </citation>
    <scope>IDENTIFICATION</scope>
</reference>
<organism evidence="1 2">
    <name type="scientific">Romanomermis culicivorax</name>
    <name type="common">Nematode worm</name>
    <dbReference type="NCBI Taxonomy" id="13658"/>
    <lineage>
        <taxon>Eukaryota</taxon>
        <taxon>Metazoa</taxon>
        <taxon>Ecdysozoa</taxon>
        <taxon>Nematoda</taxon>
        <taxon>Enoplea</taxon>
        <taxon>Dorylaimia</taxon>
        <taxon>Mermithida</taxon>
        <taxon>Mermithoidea</taxon>
        <taxon>Mermithidae</taxon>
        <taxon>Romanomermis</taxon>
    </lineage>
</organism>
<name>A0A915IW66_ROMCU</name>
<protein>
    <submittedName>
        <fullName evidence="2">C2 domain-containing protein</fullName>
    </submittedName>
</protein>
<dbReference type="AlphaFoldDB" id="A0A915IW66"/>
<dbReference type="InterPro" id="IPR035892">
    <property type="entry name" value="C2_domain_sf"/>
</dbReference>
<accession>A0A915IW66</accession>
<evidence type="ECO:0000313" key="1">
    <source>
        <dbReference type="Proteomes" id="UP000887565"/>
    </source>
</evidence>
<dbReference type="Gene3D" id="2.60.40.150">
    <property type="entry name" value="C2 domain"/>
    <property type="match status" value="1"/>
</dbReference>
<dbReference type="InterPro" id="IPR043549">
    <property type="entry name" value="C2C4C/C2C4D"/>
</dbReference>
<dbReference type="WBParaSite" id="nRc.2.0.1.t18067-RA">
    <property type="protein sequence ID" value="nRc.2.0.1.t18067-RA"/>
    <property type="gene ID" value="nRc.2.0.1.g18067"/>
</dbReference>
<dbReference type="PANTHER" id="PTHR46291">
    <property type="entry name" value="C2 DOMAIN-CONTAINING PROTEIN"/>
    <property type="match status" value="1"/>
</dbReference>
<dbReference type="PANTHER" id="PTHR46291:SF4">
    <property type="entry name" value="C2 CALCIUM-DEPENDENT DOMAIN-CONTAINING PROTEIN 4C-LIKE"/>
    <property type="match status" value="1"/>
</dbReference>
<keyword evidence="1" id="KW-1185">Reference proteome</keyword>
<sequence length="624" mass="70591">MINKEGTLINAWEEESSSLEHKLHSILLSRRPTHGCHSPYNCHHPYPSQRHRLLISRGQHSTSLAATTFDPNFERQHSFISTVDNHKRSVLYDLACHEQALANNNNLLRNSNLSYGTIAKTSGKYCDYHKLGHNACNSNNSSSLLGIRHCYHRHSSIANNNNNTFFNKRYSGKPTIKTQLPPSYTLIGRGRSKHDFNGNTITTREGDEEISLVDDEDVDGKLACINIANYHPTSGTSMEMERFSFGRWKSGVIFQQRTSSGDLMQCYTAPIRRKISYDPGMMKDINDNNRIHYLGSTQSSIDGDTGYSRASFELDIISETGNDAGKNLKMTIRRRSSCHTTIKEVAKTPQVPKKKLSDPSSHHFIANVPLSDIEPASSARSASWAARDSTFSNVTPRIQVSEVRTPETYFPVRKRLRVAVLSVSMMIYSSDDMNLKLLTSNKAYVKLCIMPSKQQKQKGRQVCGKIVSNSDHRHSNFLIFNEEFFFDDISAYDLEMKSLIIKICETYTKGSVSLRLNEPHSSSVDGPCITIANNIKRHFQIFNEYLANRYKDVNIGQICVPFSSISDQLQKKKELNMCKSLQLPALKKAGKIQFSLLLEADDRRLTVNIIRVENLPRYGSSMLP</sequence>
<dbReference type="Proteomes" id="UP000887565">
    <property type="component" value="Unplaced"/>
</dbReference>
<evidence type="ECO:0000313" key="2">
    <source>
        <dbReference type="WBParaSite" id="nRc.2.0.1.t18067-RA"/>
    </source>
</evidence>